<evidence type="ECO:0000313" key="2">
    <source>
        <dbReference type="EMBL" id="QBY51945.1"/>
    </source>
</evidence>
<dbReference type="Proteomes" id="UP000295294">
    <property type="component" value="Chromosome 2"/>
</dbReference>
<dbReference type="KEGG" id="cox:E0W60_11930"/>
<proteinExistence type="predicted"/>
<organism evidence="2 3">
    <name type="scientific">Cupriavidus oxalaticus</name>
    <dbReference type="NCBI Taxonomy" id="96344"/>
    <lineage>
        <taxon>Bacteria</taxon>
        <taxon>Pseudomonadati</taxon>
        <taxon>Pseudomonadota</taxon>
        <taxon>Betaproteobacteria</taxon>
        <taxon>Burkholderiales</taxon>
        <taxon>Burkholderiaceae</taxon>
        <taxon>Cupriavidus</taxon>
    </lineage>
</organism>
<dbReference type="AlphaFoldDB" id="A0A4P7L999"/>
<keyword evidence="1" id="KW-0812">Transmembrane</keyword>
<accession>A0A4P7L999</accession>
<reference evidence="2 3" key="1">
    <citation type="submission" date="2019-03" db="EMBL/GenBank/DDBJ databases">
        <title>Efficiently degradation of phenoxyalkanoic acid herbicides by Cupriavidus oxalaticus strain X32.</title>
        <authorList>
            <person name="Sheng X."/>
        </authorList>
    </citation>
    <scope>NUCLEOTIDE SEQUENCE [LARGE SCALE GENOMIC DNA]</scope>
    <source>
        <strain evidence="2 3">X32</strain>
    </source>
</reference>
<gene>
    <name evidence="2" type="ORF">E0W60_11930</name>
</gene>
<feature type="transmembrane region" description="Helical" evidence="1">
    <location>
        <begin position="47"/>
        <end position="68"/>
    </location>
</feature>
<protein>
    <submittedName>
        <fullName evidence="2">Uncharacterized protein</fullName>
    </submittedName>
</protein>
<sequence length="73" mass="8710">MFPRYEKPPDHLREIRLPLTYIHEWMYDFAKNSYSRNDFIVAPEMTYRFIAIALVTWVGICATAGLVVERLWS</sequence>
<keyword evidence="1" id="KW-1133">Transmembrane helix</keyword>
<dbReference type="RefSeq" id="WP_135704276.1">
    <property type="nucleotide sequence ID" value="NZ_CP038635.1"/>
</dbReference>
<evidence type="ECO:0000256" key="1">
    <source>
        <dbReference type="SAM" id="Phobius"/>
    </source>
</evidence>
<name>A0A4P7L999_9BURK</name>
<keyword evidence="1" id="KW-0472">Membrane</keyword>
<evidence type="ECO:0000313" key="3">
    <source>
        <dbReference type="Proteomes" id="UP000295294"/>
    </source>
</evidence>
<dbReference type="EMBL" id="CP038635">
    <property type="protein sequence ID" value="QBY51945.1"/>
    <property type="molecule type" value="Genomic_DNA"/>
</dbReference>